<protein>
    <recommendedName>
        <fullName evidence="6">Amino acid permease/ SLC12A domain-containing protein</fullName>
    </recommendedName>
</protein>
<feature type="transmembrane region" description="Helical" evidence="5">
    <location>
        <begin position="12"/>
        <end position="34"/>
    </location>
</feature>
<dbReference type="GO" id="GO:0016020">
    <property type="term" value="C:membrane"/>
    <property type="evidence" value="ECO:0007669"/>
    <property type="project" value="UniProtKB-SubCell"/>
</dbReference>
<gene>
    <name evidence="7" type="ORF">S01H4_61650</name>
</gene>
<evidence type="ECO:0000256" key="3">
    <source>
        <dbReference type="ARBA" id="ARBA00022989"/>
    </source>
</evidence>
<comment type="caution">
    <text evidence="7">The sequence shown here is derived from an EMBL/GenBank/DDBJ whole genome shotgun (WGS) entry which is preliminary data.</text>
</comment>
<evidence type="ECO:0000256" key="2">
    <source>
        <dbReference type="ARBA" id="ARBA00022692"/>
    </source>
</evidence>
<dbReference type="Pfam" id="PF00324">
    <property type="entry name" value="AA_permease"/>
    <property type="match status" value="1"/>
</dbReference>
<dbReference type="AlphaFoldDB" id="X1CVX7"/>
<keyword evidence="3 5" id="KW-1133">Transmembrane helix</keyword>
<name>X1CVX7_9ZZZZ</name>
<dbReference type="PANTHER" id="PTHR42770:SF7">
    <property type="entry name" value="MEMBRANE PROTEIN"/>
    <property type="match status" value="1"/>
</dbReference>
<organism evidence="7">
    <name type="scientific">marine sediment metagenome</name>
    <dbReference type="NCBI Taxonomy" id="412755"/>
    <lineage>
        <taxon>unclassified sequences</taxon>
        <taxon>metagenomes</taxon>
        <taxon>ecological metagenomes</taxon>
    </lineage>
</organism>
<evidence type="ECO:0000313" key="7">
    <source>
        <dbReference type="EMBL" id="GAH12646.1"/>
    </source>
</evidence>
<comment type="subcellular location">
    <subcellularLocation>
        <location evidence="1">Membrane</location>
        <topology evidence="1">Multi-pass membrane protein</topology>
    </subcellularLocation>
</comment>
<feature type="transmembrane region" description="Helical" evidence="5">
    <location>
        <begin position="79"/>
        <end position="104"/>
    </location>
</feature>
<evidence type="ECO:0000256" key="1">
    <source>
        <dbReference type="ARBA" id="ARBA00004141"/>
    </source>
</evidence>
<evidence type="ECO:0000259" key="6">
    <source>
        <dbReference type="Pfam" id="PF00324"/>
    </source>
</evidence>
<keyword evidence="4 5" id="KW-0472">Membrane</keyword>
<evidence type="ECO:0000256" key="4">
    <source>
        <dbReference type="ARBA" id="ARBA00023136"/>
    </source>
</evidence>
<keyword evidence="2 5" id="KW-0812">Transmembrane</keyword>
<dbReference type="InterPro" id="IPR050367">
    <property type="entry name" value="APC_superfamily"/>
</dbReference>
<sequence>MPALAVEIKANIAAIAAGAMISSGLFILPGLAFAKAGPAMILAYIIAGILVIPTIFSKAELVTAMPKAGGDYFYITRSMGFTAGTIAGLASWFSLSLKSAFALVG</sequence>
<feature type="non-terminal residue" evidence="7">
    <location>
        <position position="105"/>
    </location>
</feature>
<feature type="transmembrane region" description="Helical" evidence="5">
    <location>
        <begin position="41"/>
        <end position="59"/>
    </location>
</feature>
<proteinExistence type="predicted"/>
<dbReference type="PANTHER" id="PTHR42770">
    <property type="entry name" value="AMINO ACID TRANSPORTER-RELATED"/>
    <property type="match status" value="1"/>
</dbReference>
<accession>X1CVX7</accession>
<reference evidence="7" key="1">
    <citation type="journal article" date="2014" name="Front. Microbiol.">
        <title>High frequency of phylogenetically diverse reductive dehalogenase-homologous genes in deep subseafloor sedimentary metagenomes.</title>
        <authorList>
            <person name="Kawai M."/>
            <person name="Futagami T."/>
            <person name="Toyoda A."/>
            <person name="Takaki Y."/>
            <person name="Nishi S."/>
            <person name="Hori S."/>
            <person name="Arai W."/>
            <person name="Tsubouchi T."/>
            <person name="Morono Y."/>
            <person name="Uchiyama I."/>
            <person name="Ito T."/>
            <person name="Fujiyama A."/>
            <person name="Inagaki F."/>
            <person name="Takami H."/>
        </authorList>
    </citation>
    <scope>NUCLEOTIDE SEQUENCE</scope>
    <source>
        <strain evidence="7">Expedition CK06-06</strain>
    </source>
</reference>
<dbReference type="Gene3D" id="1.20.1740.10">
    <property type="entry name" value="Amino acid/polyamine transporter I"/>
    <property type="match status" value="1"/>
</dbReference>
<dbReference type="GO" id="GO:0055085">
    <property type="term" value="P:transmembrane transport"/>
    <property type="evidence" value="ECO:0007669"/>
    <property type="project" value="InterPro"/>
</dbReference>
<dbReference type="EMBL" id="BART01036604">
    <property type="protein sequence ID" value="GAH12646.1"/>
    <property type="molecule type" value="Genomic_DNA"/>
</dbReference>
<feature type="domain" description="Amino acid permease/ SLC12A" evidence="6">
    <location>
        <begin position="14"/>
        <end position="102"/>
    </location>
</feature>
<evidence type="ECO:0000256" key="5">
    <source>
        <dbReference type="SAM" id="Phobius"/>
    </source>
</evidence>
<dbReference type="InterPro" id="IPR004841">
    <property type="entry name" value="AA-permease/SLC12A_dom"/>
</dbReference>